<dbReference type="GeneTree" id="ENSGT00990000211272"/>
<keyword evidence="1" id="KW-0812">Transmembrane</keyword>
<keyword evidence="1" id="KW-0472">Membrane</keyword>
<proteinExistence type="predicted"/>
<dbReference type="Proteomes" id="UP000472274">
    <property type="component" value="Unplaced"/>
</dbReference>
<keyword evidence="3" id="KW-1185">Reference proteome</keyword>
<protein>
    <submittedName>
        <fullName evidence="2">Uncharacterized protein</fullName>
    </submittedName>
</protein>
<accession>A0A674IFV9</accession>
<feature type="transmembrane region" description="Helical" evidence="1">
    <location>
        <begin position="20"/>
        <end position="38"/>
    </location>
</feature>
<organism evidence="2 3">
    <name type="scientific">Terrapene triunguis</name>
    <name type="common">Three-toed box turtle</name>
    <dbReference type="NCBI Taxonomy" id="2587831"/>
    <lineage>
        <taxon>Eukaryota</taxon>
        <taxon>Metazoa</taxon>
        <taxon>Chordata</taxon>
        <taxon>Craniata</taxon>
        <taxon>Vertebrata</taxon>
        <taxon>Euteleostomi</taxon>
        <taxon>Archelosauria</taxon>
        <taxon>Testudinata</taxon>
        <taxon>Testudines</taxon>
        <taxon>Cryptodira</taxon>
        <taxon>Durocryptodira</taxon>
        <taxon>Testudinoidea</taxon>
        <taxon>Emydidae</taxon>
        <taxon>Terrapene</taxon>
    </lineage>
</organism>
<reference evidence="2" key="2">
    <citation type="submission" date="2025-09" db="UniProtKB">
        <authorList>
            <consortium name="Ensembl"/>
        </authorList>
    </citation>
    <scope>IDENTIFICATION</scope>
</reference>
<evidence type="ECO:0000313" key="2">
    <source>
        <dbReference type="Ensembl" id="ENSTMTP00000008331.1"/>
    </source>
</evidence>
<feature type="transmembrane region" description="Helical" evidence="1">
    <location>
        <begin position="50"/>
        <end position="73"/>
    </location>
</feature>
<dbReference type="InParanoid" id="A0A674IFV9"/>
<sequence>MNIKFFFGGKTSSLGTSTCPLTFRIPLNLLACLGMLILHDSDYKTGTRHMFTICSVIMVMALLAVVSLFTVVWNNAELRVPSPQGQNELSSLEL</sequence>
<evidence type="ECO:0000313" key="3">
    <source>
        <dbReference type="Proteomes" id="UP000472274"/>
    </source>
</evidence>
<dbReference type="AlphaFoldDB" id="A0A674IFV9"/>
<keyword evidence="1" id="KW-1133">Transmembrane helix</keyword>
<name>A0A674IFV9_9SAUR</name>
<evidence type="ECO:0000256" key="1">
    <source>
        <dbReference type="SAM" id="Phobius"/>
    </source>
</evidence>
<reference evidence="2" key="1">
    <citation type="submission" date="2025-08" db="UniProtKB">
        <authorList>
            <consortium name="Ensembl"/>
        </authorList>
    </citation>
    <scope>IDENTIFICATION</scope>
</reference>
<dbReference type="Ensembl" id="ENSTMTT00000008613.1">
    <property type="protein sequence ID" value="ENSTMTP00000008331.1"/>
    <property type="gene ID" value="ENSTMTG00000006071.1"/>
</dbReference>